<sequence>DGLRLLKDYGVGKGKLILWSELILEKHGPVVLREVGNLGFFVIAPRAIKQNRNLSQICCFTCCFTAQNKDDALKELQDHVHLGKHSEIEASESLYESLRRDWAMKFSSLTLESKIATLEVTGKVKSEVCKMGWAL</sequence>
<keyword evidence="2" id="KW-1185">Reference proteome</keyword>
<dbReference type="AlphaFoldDB" id="A0A3M6UKU4"/>
<gene>
    <name evidence="1" type="ORF">pdam_00025991</name>
</gene>
<organism evidence="1 2">
    <name type="scientific">Pocillopora damicornis</name>
    <name type="common">Cauliflower coral</name>
    <name type="synonym">Millepora damicornis</name>
    <dbReference type="NCBI Taxonomy" id="46731"/>
    <lineage>
        <taxon>Eukaryota</taxon>
        <taxon>Metazoa</taxon>
        <taxon>Cnidaria</taxon>
        <taxon>Anthozoa</taxon>
        <taxon>Hexacorallia</taxon>
        <taxon>Scleractinia</taxon>
        <taxon>Astrocoeniina</taxon>
        <taxon>Pocilloporidae</taxon>
        <taxon>Pocillopora</taxon>
    </lineage>
</organism>
<proteinExistence type="predicted"/>
<comment type="caution">
    <text evidence="1">The sequence shown here is derived from an EMBL/GenBank/DDBJ whole genome shotgun (WGS) entry which is preliminary data.</text>
</comment>
<dbReference type="EMBL" id="RCHS01001295">
    <property type="protein sequence ID" value="RMX54255.1"/>
    <property type="molecule type" value="Genomic_DNA"/>
</dbReference>
<dbReference type="Proteomes" id="UP000275408">
    <property type="component" value="Unassembled WGS sequence"/>
</dbReference>
<protein>
    <submittedName>
        <fullName evidence="1">Uncharacterized protein</fullName>
    </submittedName>
</protein>
<feature type="non-terminal residue" evidence="1">
    <location>
        <position position="1"/>
    </location>
</feature>
<accession>A0A3M6UKU4</accession>
<evidence type="ECO:0000313" key="1">
    <source>
        <dbReference type="EMBL" id="RMX54255.1"/>
    </source>
</evidence>
<reference evidence="1 2" key="1">
    <citation type="journal article" date="2018" name="Sci. Rep.">
        <title>Comparative analysis of the Pocillopora damicornis genome highlights role of immune system in coral evolution.</title>
        <authorList>
            <person name="Cunning R."/>
            <person name="Bay R.A."/>
            <person name="Gillette P."/>
            <person name="Baker A.C."/>
            <person name="Traylor-Knowles N."/>
        </authorList>
    </citation>
    <scope>NUCLEOTIDE SEQUENCE [LARGE SCALE GENOMIC DNA]</scope>
    <source>
        <strain evidence="1">RSMAS</strain>
        <tissue evidence="1">Whole animal</tissue>
    </source>
</reference>
<name>A0A3M6UKU4_POCDA</name>
<evidence type="ECO:0000313" key="2">
    <source>
        <dbReference type="Proteomes" id="UP000275408"/>
    </source>
</evidence>